<accession>A0AAD6VVW1</accession>
<dbReference type="Proteomes" id="UP001219525">
    <property type="component" value="Unassembled WGS sequence"/>
</dbReference>
<dbReference type="PROSITE" id="PS51159">
    <property type="entry name" value="CBM21"/>
    <property type="match status" value="1"/>
</dbReference>
<dbReference type="GO" id="GO:0000164">
    <property type="term" value="C:protein phosphatase type 1 complex"/>
    <property type="evidence" value="ECO:0007669"/>
    <property type="project" value="TreeGrafter"/>
</dbReference>
<dbReference type="InterPro" id="IPR050782">
    <property type="entry name" value="PP1_regulatory_subunit_3"/>
</dbReference>
<comment type="caution">
    <text evidence="3">The sequence shown here is derived from an EMBL/GenBank/DDBJ whole genome shotgun (WGS) entry which is preliminary data.</text>
</comment>
<dbReference type="Gene3D" id="2.60.40.2440">
    <property type="entry name" value="Carbohydrate binding type-21 domain"/>
    <property type="match status" value="1"/>
</dbReference>
<proteinExistence type="predicted"/>
<organism evidence="3 4">
    <name type="scientific">Mycena pura</name>
    <dbReference type="NCBI Taxonomy" id="153505"/>
    <lineage>
        <taxon>Eukaryota</taxon>
        <taxon>Fungi</taxon>
        <taxon>Dikarya</taxon>
        <taxon>Basidiomycota</taxon>
        <taxon>Agaricomycotina</taxon>
        <taxon>Agaricomycetes</taxon>
        <taxon>Agaricomycetidae</taxon>
        <taxon>Agaricales</taxon>
        <taxon>Marasmiineae</taxon>
        <taxon>Mycenaceae</taxon>
        <taxon>Mycena</taxon>
    </lineage>
</organism>
<dbReference type="InterPro" id="IPR005036">
    <property type="entry name" value="CBM21_dom"/>
</dbReference>
<dbReference type="GO" id="GO:0008157">
    <property type="term" value="F:protein phosphatase 1 binding"/>
    <property type="evidence" value="ECO:0007669"/>
    <property type="project" value="TreeGrafter"/>
</dbReference>
<dbReference type="EMBL" id="JARJCW010000008">
    <property type="protein sequence ID" value="KAJ7221551.1"/>
    <property type="molecule type" value="Genomic_DNA"/>
</dbReference>
<feature type="region of interest" description="Disordered" evidence="1">
    <location>
        <begin position="367"/>
        <end position="432"/>
    </location>
</feature>
<feature type="region of interest" description="Disordered" evidence="1">
    <location>
        <begin position="487"/>
        <end position="520"/>
    </location>
</feature>
<protein>
    <submittedName>
        <fullName evidence="3">Carbohydrate-binding module family 21 protein</fullName>
    </submittedName>
</protein>
<feature type="region of interest" description="Disordered" evidence="1">
    <location>
        <begin position="604"/>
        <end position="636"/>
    </location>
</feature>
<feature type="compositionally biased region" description="Low complexity" evidence="1">
    <location>
        <begin position="87"/>
        <end position="100"/>
    </location>
</feature>
<evidence type="ECO:0000313" key="4">
    <source>
        <dbReference type="Proteomes" id="UP001219525"/>
    </source>
</evidence>
<dbReference type="PANTHER" id="PTHR12307">
    <property type="entry name" value="PROTEIN PHOSPHATASE 1 REGULATORY SUBUNIT"/>
    <property type="match status" value="1"/>
</dbReference>
<dbReference type="PANTHER" id="PTHR12307:SF36">
    <property type="entry name" value="GLYCOGEN-BINDING SUBUNIT 76A"/>
    <property type="match status" value="1"/>
</dbReference>
<feature type="compositionally biased region" description="Polar residues" evidence="1">
    <location>
        <begin position="499"/>
        <end position="519"/>
    </location>
</feature>
<feature type="domain" description="CBM21" evidence="2">
    <location>
        <begin position="172"/>
        <end position="279"/>
    </location>
</feature>
<name>A0AAD6VVW1_9AGAR</name>
<feature type="region of interest" description="Disordered" evidence="1">
    <location>
        <begin position="79"/>
        <end position="100"/>
    </location>
</feature>
<dbReference type="Pfam" id="PF03370">
    <property type="entry name" value="CBM_21"/>
    <property type="match status" value="1"/>
</dbReference>
<evidence type="ECO:0000313" key="3">
    <source>
        <dbReference type="EMBL" id="KAJ7221551.1"/>
    </source>
</evidence>
<sequence length="636" mass="67735">MDATPRPTARPLVYAPGAGAISGLRALSTSHLPALSPSPSPPKFTDDTPRIVRKQSGQVVKSSLKSSAPRVRGSLEVVVSGGGAGAGSSKSAPSTPTAGSRARVHFDSRLEHVKLFLAEQKPLAVSRDGSPTDDTSATDSDFPDFIFGRARERERAREEEGRLEMLAEVPPAAGQLDVKLQTFALAADRTSVAGTVAVRNLAFDKWVAVRFTLDNWQTTSEVAARYSHSLGAVDLFAFSIRLTDVLARIEGKEMMVAVRFSCAGREMWDNNGGRNYRATFRRVRDRDAKKEEDGAMTTPKPEGEVTADLRNRLERVVKTQEQERSASFPLRGAEAPAAATVGFRAGGSLAARYDFDAAARAPHLRARSHPIFDSPSPPSTNAVPWPRASHNQKPRPVLGSPRDAAEEGVFRPAPYVASDSEDAPFKVPTRGRPQRGYFDVPLRDLGSFRLSPDGTVTPLPLSSPGRCNSFPPLDPRAGLGLGLGLGLTLPPRGAEPTSEDSTPSLFGSEASLSSETTSPVSPPDFAGLETMAEMSVSASPATYHSFLDRFCFYTGSGLMGIGAETLPRTQSVSSVEEFLSAASASPRIHAFVARQAQASVTPPLRFDDSASEASTPTTSASFPTTPESRSATSVVA</sequence>
<reference evidence="3" key="1">
    <citation type="submission" date="2023-03" db="EMBL/GenBank/DDBJ databases">
        <title>Massive genome expansion in bonnet fungi (Mycena s.s.) driven by repeated elements and novel gene families across ecological guilds.</title>
        <authorList>
            <consortium name="Lawrence Berkeley National Laboratory"/>
            <person name="Harder C.B."/>
            <person name="Miyauchi S."/>
            <person name="Viragh M."/>
            <person name="Kuo A."/>
            <person name="Thoen E."/>
            <person name="Andreopoulos B."/>
            <person name="Lu D."/>
            <person name="Skrede I."/>
            <person name="Drula E."/>
            <person name="Henrissat B."/>
            <person name="Morin E."/>
            <person name="Kohler A."/>
            <person name="Barry K."/>
            <person name="LaButti K."/>
            <person name="Morin E."/>
            <person name="Salamov A."/>
            <person name="Lipzen A."/>
            <person name="Mereny Z."/>
            <person name="Hegedus B."/>
            <person name="Baldrian P."/>
            <person name="Stursova M."/>
            <person name="Weitz H."/>
            <person name="Taylor A."/>
            <person name="Grigoriev I.V."/>
            <person name="Nagy L.G."/>
            <person name="Martin F."/>
            <person name="Kauserud H."/>
        </authorList>
    </citation>
    <scope>NUCLEOTIDE SEQUENCE</scope>
    <source>
        <strain evidence="3">9144</strain>
    </source>
</reference>
<dbReference type="AlphaFoldDB" id="A0AAD6VVW1"/>
<feature type="compositionally biased region" description="Low complexity" evidence="1">
    <location>
        <begin position="611"/>
        <end position="628"/>
    </location>
</feature>
<evidence type="ECO:0000259" key="2">
    <source>
        <dbReference type="PROSITE" id="PS51159"/>
    </source>
</evidence>
<dbReference type="InterPro" id="IPR038175">
    <property type="entry name" value="CBM21_dom_sf"/>
</dbReference>
<keyword evidence="4" id="KW-1185">Reference proteome</keyword>
<gene>
    <name evidence="3" type="ORF">GGX14DRAFT_353707</name>
</gene>
<evidence type="ECO:0000256" key="1">
    <source>
        <dbReference type="SAM" id="MobiDB-lite"/>
    </source>
</evidence>
<dbReference type="GO" id="GO:2001069">
    <property type="term" value="F:glycogen binding"/>
    <property type="evidence" value="ECO:0007669"/>
    <property type="project" value="TreeGrafter"/>
</dbReference>
<dbReference type="GO" id="GO:0005979">
    <property type="term" value="P:regulation of glycogen biosynthetic process"/>
    <property type="evidence" value="ECO:0007669"/>
    <property type="project" value="TreeGrafter"/>
</dbReference>